<dbReference type="InterPro" id="IPR029063">
    <property type="entry name" value="SAM-dependent_MTases_sf"/>
</dbReference>
<organism evidence="1 2">
    <name type="scientific">Methylorubrum suomiense</name>
    <dbReference type="NCBI Taxonomy" id="144191"/>
    <lineage>
        <taxon>Bacteria</taxon>
        <taxon>Pseudomonadati</taxon>
        <taxon>Pseudomonadota</taxon>
        <taxon>Alphaproteobacteria</taxon>
        <taxon>Hyphomicrobiales</taxon>
        <taxon>Methylobacteriaceae</taxon>
        <taxon>Methylorubrum</taxon>
    </lineage>
</organism>
<sequence length="445" mass="49153">MSKPSQDDGPVDRMRIGIRRRLDGLLRGRRRSDALPIDFDPDLYLDLNADVAMAVEAGHIASAAEHWRHFGRRERRAYRLPIPTAALGGDIVGAGTFRYPYRAVGSLPRIEFAEPAIGGDDEAIARRLIAAWRHSAAAAPDAVEEGMWAARTQGFSAFHTALHGGDAPALAAMLVDLFQSHLAHGIAMGRTTATLARHAPDTFAAGWHDRLLRFAEALAVEPVRCPEQGDFTRPLESIAGLERIEAALGFPLTFPNVGAPYGVRLGGSILPEHAFSHAYAARRIRDLRPGPRLAEIGGGFGGLAWYLHDAAQSYTILDLPFTNVIQGWFLLKAGLPVSLSGETDARIRILPWWEIHRDERYDLVINQDSIPEMPPDTAEMYVGRIREIAPLFYSINQEAAAVNTDAFRQGVVPDLVARDGGYRRLSRNLFWLRDGYVEEVYARRG</sequence>
<dbReference type="Proteomes" id="UP001055093">
    <property type="component" value="Unassembled WGS sequence"/>
</dbReference>
<reference evidence="1" key="2">
    <citation type="submission" date="2021-08" db="EMBL/GenBank/DDBJ databases">
        <authorList>
            <person name="Tani A."/>
            <person name="Ola A."/>
            <person name="Ogura Y."/>
            <person name="Katsura K."/>
            <person name="Hayashi T."/>
        </authorList>
    </citation>
    <scope>NUCLEOTIDE SEQUENCE</scope>
    <source>
        <strain evidence="1">DSM 14458</strain>
    </source>
</reference>
<dbReference type="RefSeq" id="WP_238308088.1">
    <property type="nucleotide sequence ID" value="NZ_BPRE01000007.1"/>
</dbReference>
<dbReference type="EMBL" id="BPRE01000007">
    <property type="protein sequence ID" value="GJE76050.1"/>
    <property type="molecule type" value="Genomic_DNA"/>
</dbReference>
<protein>
    <recommendedName>
        <fullName evidence="3">Sugar O-methyltransferase</fullName>
    </recommendedName>
</protein>
<proteinExistence type="predicted"/>
<gene>
    <name evidence="1" type="ORF">BGCPKDLD_2642</name>
</gene>
<evidence type="ECO:0000313" key="1">
    <source>
        <dbReference type="EMBL" id="GJE76050.1"/>
    </source>
</evidence>
<accession>A0ABQ4UV39</accession>
<comment type="caution">
    <text evidence="1">The sequence shown here is derived from an EMBL/GenBank/DDBJ whole genome shotgun (WGS) entry which is preliminary data.</text>
</comment>
<evidence type="ECO:0000313" key="2">
    <source>
        <dbReference type="Proteomes" id="UP001055093"/>
    </source>
</evidence>
<keyword evidence="2" id="KW-1185">Reference proteome</keyword>
<dbReference type="SUPFAM" id="SSF53335">
    <property type="entry name" value="S-adenosyl-L-methionine-dependent methyltransferases"/>
    <property type="match status" value="1"/>
</dbReference>
<reference evidence="1" key="1">
    <citation type="journal article" date="2021" name="Front. Microbiol.">
        <title>Comprehensive Comparative Genomics and Phenotyping of Methylobacterium Species.</title>
        <authorList>
            <person name="Alessa O."/>
            <person name="Ogura Y."/>
            <person name="Fujitani Y."/>
            <person name="Takami H."/>
            <person name="Hayashi T."/>
            <person name="Sahin N."/>
            <person name="Tani A."/>
        </authorList>
    </citation>
    <scope>NUCLEOTIDE SEQUENCE</scope>
    <source>
        <strain evidence="1">DSM 14458</strain>
    </source>
</reference>
<name>A0ABQ4UV39_9HYPH</name>
<evidence type="ECO:0008006" key="3">
    <source>
        <dbReference type="Google" id="ProtNLM"/>
    </source>
</evidence>